<dbReference type="Pfam" id="PF00106">
    <property type="entry name" value="adh_short"/>
    <property type="match status" value="1"/>
</dbReference>
<keyword evidence="5" id="KW-1185">Reference proteome</keyword>
<dbReference type="PRINTS" id="PR00081">
    <property type="entry name" value="GDHRDH"/>
</dbReference>
<dbReference type="SUPFAM" id="SSF51735">
    <property type="entry name" value="NAD(P)-binding Rossmann-fold domains"/>
    <property type="match status" value="1"/>
</dbReference>
<comment type="similarity">
    <text evidence="1 3">Belongs to the short-chain dehydrogenases/reductases (SDR) family.</text>
</comment>
<evidence type="ECO:0000256" key="2">
    <source>
        <dbReference type="ARBA" id="ARBA00023002"/>
    </source>
</evidence>
<protein>
    <submittedName>
        <fullName evidence="4">SDR family NAD(P)-dependent oxidoreductase</fullName>
    </submittedName>
</protein>
<evidence type="ECO:0000313" key="5">
    <source>
        <dbReference type="Proteomes" id="UP000316988"/>
    </source>
</evidence>
<evidence type="ECO:0000313" key="4">
    <source>
        <dbReference type="EMBL" id="TSD63625.1"/>
    </source>
</evidence>
<comment type="caution">
    <text evidence="4">The sequence shown here is derived from an EMBL/GenBank/DDBJ whole genome shotgun (WGS) entry which is preliminary data.</text>
</comment>
<dbReference type="Proteomes" id="UP000316988">
    <property type="component" value="Unassembled WGS sequence"/>
</dbReference>
<dbReference type="InterPro" id="IPR020904">
    <property type="entry name" value="Sc_DH/Rdtase_CS"/>
</dbReference>
<dbReference type="PANTHER" id="PTHR44196">
    <property type="entry name" value="DEHYDROGENASE/REDUCTASE SDR FAMILY MEMBER 7B"/>
    <property type="match status" value="1"/>
</dbReference>
<accession>A0A554SBA2</accession>
<dbReference type="PRINTS" id="PR00080">
    <property type="entry name" value="SDRFAMILY"/>
</dbReference>
<dbReference type="OrthoDB" id="3743899at2"/>
<evidence type="ECO:0000256" key="3">
    <source>
        <dbReference type="RuleBase" id="RU000363"/>
    </source>
</evidence>
<dbReference type="PANTHER" id="PTHR44196:SF1">
    <property type="entry name" value="DEHYDROGENASE_REDUCTASE SDR FAMILY MEMBER 7B"/>
    <property type="match status" value="1"/>
</dbReference>
<organism evidence="4 5">
    <name type="scientific">Aeromicrobium piscarium</name>
    <dbReference type="NCBI Taxonomy" id="2590901"/>
    <lineage>
        <taxon>Bacteria</taxon>
        <taxon>Bacillati</taxon>
        <taxon>Actinomycetota</taxon>
        <taxon>Actinomycetes</taxon>
        <taxon>Propionibacteriales</taxon>
        <taxon>Nocardioidaceae</taxon>
        <taxon>Aeromicrobium</taxon>
    </lineage>
</organism>
<dbReference type="GO" id="GO:0016491">
    <property type="term" value="F:oxidoreductase activity"/>
    <property type="evidence" value="ECO:0007669"/>
    <property type="project" value="UniProtKB-KW"/>
</dbReference>
<dbReference type="InterPro" id="IPR036291">
    <property type="entry name" value="NAD(P)-bd_dom_sf"/>
</dbReference>
<proteinExistence type="inferred from homology"/>
<dbReference type="RefSeq" id="WP_143912996.1">
    <property type="nucleotide sequence ID" value="NZ_VLNT01000005.1"/>
</dbReference>
<keyword evidence="2" id="KW-0560">Oxidoreductase</keyword>
<dbReference type="CDD" id="cd05233">
    <property type="entry name" value="SDR_c"/>
    <property type="match status" value="1"/>
</dbReference>
<gene>
    <name evidence="4" type="ORF">FNM00_08410</name>
</gene>
<name>A0A554SBA2_9ACTN</name>
<reference evidence="4 5" key="1">
    <citation type="submission" date="2019-07" db="EMBL/GenBank/DDBJ databases">
        <authorList>
            <person name="Zhao L.H."/>
        </authorList>
    </citation>
    <scope>NUCLEOTIDE SEQUENCE [LARGE SCALE GENOMIC DNA]</scope>
    <source>
        <strain evidence="4 5">Co35</strain>
    </source>
</reference>
<dbReference type="EMBL" id="VLNT01000005">
    <property type="protein sequence ID" value="TSD63625.1"/>
    <property type="molecule type" value="Genomic_DNA"/>
</dbReference>
<dbReference type="InterPro" id="IPR002347">
    <property type="entry name" value="SDR_fam"/>
</dbReference>
<dbReference type="PROSITE" id="PS00061">
    <property type="entry name" value="ADH_SHORT"/>
    <property type="match status" value="1"/>
</dbReference>
<dbReference type="AlphaFoldDB" id="A0A554SBA2"/>
<sequence>MRDHRELLRGRRVLITGAARGIGAALAERLAERGARVGLIGLEPELLAGVAEATGGVWRECDVAQREQVDRAVSEVVEELGGLDIVVANAGIAGQLPILGGDPRVMEQTVAVNLLGSYYTMRAAGPHIAHPGGYALVVSSAAAVVQLPLLAAYSASKSGVEALGNTLRSELRPSGAKAGVAYFAELATDMTERGFSTEAAAVLGAEGSFSGVSPLAPAIDRIERGIARRSRVIVAPWWVGGILPIRMLAQPVVDRFAQRGLDEALRIARDERVDLTTPQPGQGS</sequence>
<dbReference type="GO" id="GO:0016020">
    <property type="term" value="C:membrane"/>
    <property type="evidence" value="ECO:0007669"/>
    <property type="project" value="TreeGrafter"/>
</dbReference>
<evidence type="ECO:0000256" key="1">
    <source>
        <dbReference type="ARBA" id="ARBA00006484"/>
    </source>
</evidence>
<dbReference type="Gene3D" id="3.40.50.720">
    <property type="entry name" value="NAD(P)-binding Rossmann-like Domain"/>
    <property type="match status" value="1"/>
</dbReference>